<evidence type="ECO:0000256" key="5">
    <source>
        <dbReference type="ARBA" id="ARBA00022723"/>
    </source>
</evidence>
<evidence type="ECO:0000256" key="18">
    <source>
        <dbReference type="ARBA" id="ARBA00067043"/>
    </source>
</evidence>
<gene>
    <name evidence="22" type="primary">LOC114325798</name>
</gene>
<comment type="catalytic activity">
    <reaction evidence="16">
        <text>L-histidyl-[ankyrin-repeat domain protein] + 2-oxoglutarate + O2 = (3S)-3-hydroxy-L-histidyl-[ankyrin-repeat domain protein] + succinate + CO2</text>
        <dbReference type="Rhea" id="RHEA:54264"/>
        <dbReference type="Rhea" id="RHEA-COMP:13836"/>
        <dbReference type="Rhea" id="RHEA-COMP:13837"/>
        <dbReference type="ChEBI" id="CHEBI:15379"/>
        <dbReference type="ChEBI" id="CHEBI:16526"/>
        <dbReference type="ChEBI" id="CHEBI:16810"/>
        <dbReference type="ChEBI" id="CHEBI:29979"/>
        <dbReference type="ChEBI" id="CHEBI:30031"/>
        <dbReference type="ChEBI" id="CHEBI:138021"/>
        <dbReference type="EC" id="1.14.11.n4"/>
    </reaction>
</comment>
<dbReference type="PANTHER" id="PTHR12461">
    <property type="entry name" value="HYPOXIA-INDUCIBLE FACTOR 1 ALPHA INHIBITOR-RELATED"/>
    <property type="match status" value="1"/>
</dbReference>
<dbReference type="EC" id="1.14.11.30" evidence="17"/>
<evidence type="ECO:0000256" key="10">
    <source>
        <dbReference type="ARBA" id="ARBA00023015"/>
    </source>
</evidence>
<dbReference type="Gene3D" id="1.10.287.1010">
    <property type="entry name" value="Clavaminate synthase-like"/>
    <property type="match status" value="1"/>
</dbReference>
<dbReference type="InterPro" id="IPR003347">
    <property type="entry name" value="JmjC_dom"/>
</dbReference>
<evidence type="ECO:0000256" key="17">
    <source>
        <dbReference type="ARBA" id="ARBA00066723"/>
    </source>
</evidence>
<dbReference type="PANTHER" id="PTHR12461:SF105">
    <property type="entry name" value="HYPOXIA-INDUCIBLE FACTOR 1-ALPHA INHIBITOR"/>
    <property type="match status" value="1"/>
</dbReference>
<evidence type="ECO:0000256" key="11">
    <source>
        <dbReference type="ARBA" id="ARBA00023163"/>
    </source>
</evidence>
<dbReference type="GO" id="GO:0005634">
    <property type="term" value="C:nucleus"/>
    <property type="evidence" value="ECO:0007669"/>
    <property type="project" value="UniProtKB-SubCell"/>
</dbReference>
<dbReference type="InterPro" id="IPR027452">
    <property type="entry name" value="FIH-1_dom_II"/>
</dbReference>
<dbReference type="SUPFAM" id="SSF51197">
    <property type="entry name" value="Clavaminate synthase-like"/>
    <property type="match status" value="1"/>
</dbReference>
<comment type="catalytic activity">
    <reaction evidence="14">
        <text>L-asparaginyl-[ankyrin-repeat domain protein] + 2-oxoglutarate + O2 = (3S)-3-hydroxy-L-asparaginyl-[ankyrin-repeat domain protein] + succinate + CO2</text>
        <dbReference type="Rhea" id="RHEA:54272"/>
        <dbReference type="Rhea" id="RHEA-COMP:13838"/>
        <dbReference type="Rhea" id="RHEA-COMP:13839"/>
        <dbReference type="ChEBI" id="CHEBI:15379"/>
        <dbReference type="ChEBI" id="CHEBI:16526"/>
        <dbReference type="ChEBI" id="CHEBI:16810"/>
        <dbReference type="ChEBI" id="CHEBI:30031"/>
        <dbReference type="ChEBI" id="CHEBI:50347"/>
        <dbReference type="ChEBI" id="CHEBI:138107"/>
        <dbReference type="EC" id="1.14.11.n4"/>
    </reaction>
</comment>
<dbReference type="GO" id="GO:0045746">
    <property type="term" value="P:negative regulation of Notch signaling pathway"/>
    <property type="evidence" value="ECO:0007669"/>
    <property type="project" value="TreeGrafter"/>
</dbReference>
<dbReference type="OrthoDB" id="47172at2759"/>
<dbReference type="FunFam" id="1.10.287.1010:FF:000001">
    <property type="entry name" value="Hypoxia-inducible factor 1-alpha inhibitor"/>
    <property type="match status" value="1"/>
</dbReference>
<dbReference type="InParanoid" id="A0A6P7F307"/>
<dbReference type="GO" id="GO:0046872">
    <property type="term" value="F:metal ion binding"/>
    <property type="evidence" value="ECO:0007669"/>
    <property type="project" value="UniProtKB-KW"/>
</dbReference>
<reference evidence="22" key="1">
    <citation type="submission" date="2025-08" db="UniProtKB">
        <authorList>
            <consortium name="RefSeq"/>
        </authorList>
    </citation>
    <scope>IDENTIFICATION</scope>
    <source>
        <tissue evidence="22">Whole insect</tissue>
    </source>
</reference>
<evidence type="ECO:0000256" key="6">
    <source>
        <dbReference type="ARBA" id="ARBA00022964"/>
    </source>
</evidence>
<feature type="domain" description="JmjC" evidence="21">
    <location>
        <begin position="130"/>
        <end position="298"/>
    </location>
</feature>
<evidence type="ECO:0000256" key="16">
    <source>
        <dbReference type="ARBA" id="ARBA00052824"/>
    </source>
</evidence>
<dbReference type="GO" id="GO:0050793">
    <property type="term" value="P:regulation of developmental process"/>
    <property type="evidence" value="ECO:0007669"/>
    <property type="project" value="UniProtKB-ARBA"/>
</dbReference>
<dbReference type="KEGG" id="dvv:114325798"/>
<keyword evidence="12" id="KW-0539">Nucleus</keyword>
<comment type="catalytic activity">
    <reaction evidence="13">
        <text>L-asparaginyl-[hypoxia-inducible factor alpha subunit] + 2-oxoglutarate + O2 = (3S)-3-hydroxy-L-asparaginyl-[hypoxia-inducible factor alpha subunit] + succinate + CO2</text>
        <dbReference type="Rhea" id="RHEA:54268"/>
        <dbReference type="Rhea" id="RHEA-COMP:13833"/>
        <dbReference type="Rhea" id="RHEA-COMP:13834"/>
        <dbReference type="ChEBI" id="CHEBI:15379"/>
        <dbReference type="ChEBI" id="CHEBI:16526"/>
        <dbReference type="ChEBI" id="CHEBI:16810"/>
        <dbReference type="ChEBI" id="CHEBI:30031"/>
        <dbReference type="ChEBI" id="CHEBI:50347"/>
        <dbReference type="ChEBI" id="CHEBI:138107"/>
        <dbReference type="EC" id="1.14.11.30"/>
    </reaction>
</comment>
<dbReference type="SMART" id="SM00558">
    <property type="entry name" value="JmjC"/>
    <property type="match status" value="1"/>
</dbReference>
<evidence type="ECO:0000259" key="21">
    <source>
        <dbReference type="PROSITE" id="PS51184"/>
    </source>
</evidence>
<dbReference type="GO" id="GO:0036139">
    <property type="term" value="F:peptidyl-histidine dioxygenase activity"/>
    <property type="evidence" value="ECO:0007669"/>
    <property type="project" value="TreeGrafter"/>
</dbReference>
<dbReference type="Gene3D" id="2.60.120.10">
    <property type="entry name" value="Jelly Rolls"/>
    <property type="match status" value="1"/>
</dbReference>
<evidence type="ECO:0000313" key="22">
    <source>
        <dbReference type="RefSeq" id="XP_028129726.1"/>
    </source>
</evidence>
<evidence type="ECO:0000256" key="14">
    <source>
        <dbReference type="ARBA" id="ARBA00052029"/>
    </source>
</evidence>
<evidence type="ECO:0000256" key="7">
    <source>
        <dbReference type="ARBA" id="ARBA00022990"/>
    </source>
</evidence>
<evidence type="ECO:0000256" key="3">
    <source>
        <dbReference type="ARBA" id="ARBA00004556"/>
    </source>
</evidence>
<dbReference type="GO" id="GO:0048471">
    <property type="term" value="C:perinuclear region of cytoplasm"/>
    <property type="evidence" value="ECO:0007669"/>
    <property type="project" value="UniProtKB-SubCell"/>
</dbReference>
<dbReference type="InterPro" id="IPR014710">
    <property type="entry name" value="RmlC-like_jellyroll"/>
</dbReference>
<proteinExistence type="predicted"/>
<dbReference type="EC" id="1.14.11.n4" evidence="18"/>
<evidence type="ECO:0000256" key="19">
    <source>
        <dbReference type="ARBA" id="ARBA00071441"/>
    </source>
</evidence>
<evidence type="ECO:0000256" key="12">
    <source>
        <dbReference type="ARBA" id="ARBA00023242"/>
    </source>
</evidence>
<keyword evidence="10" id="KW-0805">Transcription regulation</keyword>
<organism evidence="22">
    <name type="scientific">Diabrotica virgifera virgifera</name>
    <name type="common">western corn rootworm</name>
    <dbReference type="NCBI Taxonomy" id="50390"/>
    <lineage>
        <taxon>Eukaryota</taxon>
        <taxon>Metazoa</taxon>
        <taxon>Ecdysozoa</taxon>
        <taxon>Arthropoda</taxon>
        <taxon>Hexapoda</taxon>
        <taxon>Insecta</taxon>
        <taxon>Pterygota</taxon>
        <taxon>Neoptera</taxon>
        <taxon>Endopterygota</taxon>
        <taxon>Coleoptera</taxon>
        <taxon>Polyphaga</taxon>
        <taxon>Cucujiformia</taxon>
        <taxon>Chrysomeloidea</taxon>
        <taxon>Chrysomelidae</taxon>
        <taxon>Galerucinae</taxon>
        <taxon>Diabroticina</taxon>
        <taxon>Diabroticites</taxon>
        <taxon>Diabrotica</taxon>
    </lineage>
</organism>
<evidence type="ECO:0000256" key="1">
    <source>
        <dbReference type="ARBA" id="ARBA00001954"/>
    </source>
</evidence>
<keyword evidence="4" id="KW-0963">Cytoplasm</keyword>
<comment type="subcellular location">
    <subcellularLocation>
        <location evidence="3">Cytoplasm</location>
        <location evidence="3">Perinuclear region</location>
    </subcellularLocation>
    <subcellularLocation>
        <location evidence="2">Nucleus</location>
    </subcellularLocation>
</comment>
<evidence type="ECO:0000256" key="13">
    <source>
        <dbReference type="ARBA" id="ARBA00051036"/>
    </source>
</evidence>
<dbReference type="GO" id="GO:0036140">
    <property type="term" value="F:[protein]-asparagine 3-dioxygenase activity"/>
    <property type="evidence" value="ECO:0007669"/>
    <property type="project" value="UniProtKB-EC"/>
</dbReference>
<comment type="catalytic activity">
    <reaction evidence="15">
        <text>L-aspartyl-[ankyrin-repeat domain protein] + 2-oxoglutarate + O2 = (3S)-3-hydroxy-L-aspartyl-[ankyrin-repeat domain protein] + succinate + CO2</text>
        <dbReference type="Rhea" id="RHEA:54280"/>
        <dbReference type="Rhea" id="RHEA-COMP:13843"/>
        <dbReference type="Rhea" id="RHEA-COMP:13844"/>
        <dbReference type="ChEBI" id="CHEBI:15379"/>
        <dbReference type="ChEBI" id="CHEBI:16526"/>
        <dbReference type="ChEBI" id="CHEBI:16810"/>
        <dbReference type="ChEBI" id="CHEBI:29961"/>
        <dbReference type="ChEBI" id="CHEBI:30031"/>
        <dbReference type="ChEBI" id="CHEBI:138111"/>
        <dbReference type="EC" id="1.14.11.n4"/>
    </reaction>
</comment>
<sequence>MGENQREWCPQQLRNYDFELSQIPRCHFQDPNVDELMKKNQPVVITDSNLVKSAVEKWNLDYLEQNLGKSGHTVFVSNDHRFKYFDEKKIHNQKNNPKGIEFDPPTRRVQMKVSEFMRKIRNWKEGDDRLYLQQSLNSTVGPNIVEDYLKFDWHFVVQKKTTHGWGELTSNVLFVSQEGNVTPCHYDEQQNLFAQISGFKRCILFPPDQFECLYPHPVYHPHDRQSMIDFEHPDYTKYPKFKNVKGCETILRPGDVLYIPICWWHHIESLLNEGATITVNFWYKGGPTNLEYPLQDHQKVSIMRNVEKMLLEVLQDPNEVGPLLRTMVLGRYTDP</sequence>
<keyword evidence="9" id="KW-0408">Iron</keyword>
<evidence type="ECO:0000256" key="9">
    <source>
        <dbReference type="ARBA" id="ARBA00023004"/>
    </source>
</evidence>
<dbReference type="GO" id="GO:0071532">
    <property type="term" value="F:ankyrin repeat binding"/>
    <property type="evidence" value="ECO:0007669"/>
    <property type="project" value="TreeGrafter"/>
</dbReference>
<keyword evidence="7" id="KW-0007">Acetylation</keyword>
<dbReference type="RefSeq" id="XP_028129726.1">
    <property type="nucleotide sequence ID" value="XM_028273925.1"/>
</dbReference>
<dbReference type="InterPro" id="IPR041667">
    <property type="entry name" value="Cupin_8"/>
</dbReference>
<protein>
    <recommendedName>
        <fullName evidence="19">Hypoxia-inducible factor 1-alpha inhibitor</fullName>
        <ecNumber evidence="17">1.14.11.30</ecNumber>
        <ecNumber evidence="18">1.14.11.n4</ecNumber>
    </recommendedName>
    <alternativeName>
        <fullName evidence="20">Hypoxia-inducible factor asparagine hydroxylase</fullName>
    </alternativeName>
</protein>
<keyword evidence="5" id="KW-0479">Metal-binding</keyword>
<comment type="cofactor">
    <cofactor evidence="1">
        <name>Fe(2+)</name>
        <dbReference type="ChEBI" id="CHEBI:29033"/>
    </cofactor>
</comment>
<evidence type="ECO:0000256" key="20">
    <source>
        <dbReference type="ARBA" id="ARBA00081779"/>
    </source>
</evidence>
<dbReference type="Pfam" id="PF13621">
    <property type="entry name" value="Cupin_8"/>
    <property type="match status" value="1"/>
</dbReference>
<dbReference type="FunFam" id="2.60.120.10:FF:000042">
    <property type="entry name" value="Hypoxia-inducible factor 1-alpha inhibitor"/>
    <property type="match status" value="1"/>
</dbReference>
<dbReference type="PROSITE" id="PS51184">
    <property type="entry name" value="JMJC"/>
    <property type="match status" value="1"/>
</dbReference>
<accession>A0A6P7F307</accession>
<keyword evidence="8" id="KW-0560">Oxidoreductase</keyword>
<dbReference type="AlphaFoldDB" id="A0A6P7F307"/>
<evidence type="ECO:0000256" key="4">
    <source>
        <dbReference type="ARBA" id="ARBA00022490"/>
    </source>
</evidence>
<evidence type="ECO:0000256" key="15">
    <source>
        <dbReference type="ARBA" id="ARBA00052110"/>
    </source>
</evidence>
<keyword evidence="11" id="KW-0804">Transcription</keyword>
<evidence type="ECO:0000256" key="8">
    <source>
        <dbReference type="ARBA" id="ARBA00023002"/>
    </source>
</evidence>
<keyword evidence="6" id="KW-0223">Dioxygenase</keyword>
<name>A0A6P7F307_DIAVI</name>
<evidence type="ECO:0000256" key="2">
    <source>
        <dbReference type="ARBA" id="ARBA00004123"/>
    </source>
</evidence>